<name>A0A319DCQ9_9EURO</name>
<evidence type="ECO:0000256" key="3">
    <source>
        <dbReference type="ARBA" id="ARBA00044493"/>
    </source>
</evidence>
<dbReference type="EMBL" id="KZ825858">
    <property type="protein sequence ID" value="PYH95185.1"/>
    <property type="molecule type" value="Genomic_DNA"/>
</dbReference>
<dbReference type="PROSITE" id="PS51375">
    <property type="entry name" value="PPR"/>
    <property type="match status" value="2"/>
</dbReference>
<evidence type="ECO:0000256" key="5">
    <source>
        <dbReference type="PROSITE-ProRule" id="PRU00708"/>
    </source>
</evidence>
<keyword evidence="2" id="KW-0677">Repeat</keyword>
<evidence type="ECO:0000313" key="8">
    <source>
        <dbReference type="Proteomes" id="UP000247810"/>
    </source>
</evidence>
<evidence type="ECO:0008006" key="9">
    <source>
        <dbReference type="Google" id="ProtNLM"/>
    </source>
</evidence>
<feature type="repeat" description="PPR" evidence="5">
    <location>
        <begin position="472"/>
        <end position="506"/>
    </location>
</feature>
<dbReference type="Proteomes" id="UP000247810">
    <property type="component" value="Unassembled WGS sequence"/>
</dbReference>
<accession>A0A319DCQ9</accession>
<evidence type="ECO:0000256" key="2">
    <source>
        <dbReference type="ARBA" id="ARBA00022737"/>
    </source>
</evidence>
<dbReference type="PANTHER" id="PTHR47447:SF17">
    <property type="entry name" value="OS12G0638900 PROTEIN"/>
    <property type="match status" value="1"/>
</dbReference>
<feature type="compositionally biased region" description="Polar residues" evidence="6">
    <location>
        <begin position="170"/>
        <end position="184"/>
    </location>
</feature>
<dbReference type="Pfam" id="PF01535">
    <property type="entry name" value="PPR"/>
    <property type="match status" value="2"/>
</dbReference>
<organism evidence="7 8">
    <name type="scientific">Aspergillus ellipticus CBS 707.79</name>
    <dbReference type="NCBI Taxonomy" id="1448320"/>
    <lineage>
        <taxon>Eukaryota</taxon>
        <taxon>Fungi</taxon>
        <taxon>Dikarya</taxon>
        <taxon>Ascomycota</taxon>
        <taxon>Pezizomycotina</taxon>
        <taxon>Eurotiomycetes</taxon>
        <taxon>Eurotiomycetidae</taxon>
        <taxon>Eurotiales</taxon>
        <taxon>Aspergillaceae</taxon>
        <taxon>Aspergillus</taxon>
        <taxon>Aspergillus subgen. Circumdati</taxon>
    </lineage>
</organism>
<feature type="region of interest" description="Disordered" evidence="6">
    <location>
        <begin position="1"/>
        <end position="32"/>
    </location>
</feature>
<dbReference type="InterPro" id="IPR002885">
    <property type="entry name" value="PPR_rpt"/>
</dbReference>
<dbReference type="OrthoDB" id="1908178at2759"/>
<gene>
    <name evidence="7" type="ORF">BO71DRAFT_449612</name>
</gene>
<evidence type="ECO:0000256" key="1">
    <source>
        <dbReference type="ARBA" id="ARBA00006192"/>
    </source>
</evidence>
<dbReference type="VEuPathDB" id="FungiDB:BO71DRAFT_449612"/>
<reference evidence="7 8" key="1">
    <citation type="submission" date="2018-02" db="EMBL/GenBank/DDBJ databases">
        <title>The genomes of Aspergillus section Nigri reveals drivers in fungal speciation.</title>
        <authorList>
            <consortium name="DOE Joint Genome Institute"/>
            <person name="Vesth T.C."/>
            <person name="Nybo J."/>
            <person name="Theobald S."/>
            <person name="Brandl J."/>
            <person name="Frisvad J.C."/>
            <person name="Nielsen K.F."/>
            <person name="Lyhne E.K."/>
            <person name="Kogle M.E."/>
            <person name="Kuo A."/>
            <person name="Riley R."/>
            <person name="Clum A."/>
            <person name="Nolan M."/>
            <person name="Lipzen A."/>
            <person name="Salamov A."/>
            <person name="Henrissat B."/>
            <person name="Wiebenga A."/>
            <person name="De vries R.P."/>
            <person name="Grigoriev I.V."/>
            <person name="Mortensen U.H."/>
            <person name="Andersen M.R."/>
            <person name="Baker S.E."/>
        </authorList>
    </citation>
    <scope>NUCLEOTIDE SEQUENCE [LARGE SCALE GENOMIC DNA]</scope>
    <source>
        <strain evidence="7 8">CBS 707.79</strain>
    </source>
</reference>
<dbReference type="STRING" id="1448320.A0A319DCQ9"/>
<evidence type="ECO:0000256" key="6">
    <source>
        <dbReference type="SAM" id="MobiDB-lite"/>
    </source>
</evidence>
<feature type="region of interest" description="Disordered" evidence="6">
    <location>
        <begin position="677"/>
        <end position="716"/>
    </location>
</feature>
<feature type="compositionally biased region" description="Basic and acidic residues" evidence="6">
    <location>
        <begin position="151"/>
        <end position="169"/>
    </location>
</feature>
<proteinExistence type="inferred from homology"/>
<dbReference type="AlphaFoldDB" id="A0A319DCQ9"/>
<evidence type="ECO:0000313" key="7">
    <source>
        <dbReference type="EMBL" id="PYH95185.1"/>
    </source>
</evidence>
<feature type="repeat" description="PPR" evidence="5">
    <location>
        <begin position="402"/>
        <end position="436"/>
    </location>
</feature>
<feature type="compositionally biased region" description="Polar residues" evidence="6">
    <location>
        <begin position="191"/>
        <end position="201"/>
    </location>
</feature>
<comment type="similarity">
    <text evidence="1">Belongs to the CCM1 family.</text>
</comment>
<evidence type="ECO:0000256" key="4">
    <source>
        <dbReference type="ARBA" id="ARBA00044511"/>
    </source>
</evidence>
<protein>
    <recommendedName>
        <fullName evidence="9">Pentatricopeptide repeat protein</fullName>
    </recommendedName>
</protein>
<sequence>MPHPNRYQSSPELRLLSSQRSDTSLPTRYTSMSTPDSFSYNASIRRLGSRRARPSAASIADMFVGSLVLAGYCRDHGPRTRGLSTMPANATGNNNMGRWRDRGFTHSRQLSSKHRLGYLGSPTGLQRTNAQRMINSGVAMRVEEEGIEENCPPKKPAEVPFSEKHREDTGLQSALTEMSNQVTPTPKPEPTSGTQSTASRSTPEEDRNRPSLALPNKSQRDRYYGRRSPAQELRISTERVFHIALKDSASWKKAVDLVANDARVSPSGQNRPEKMDKSVDALEYDSVKVFLEALWDEAISNHYVFRLYRDLPAPGVSYLSKRSRGALLRRFACPSDRRPIDARRYLALVDDMVDAKLPLSRSLWSSAISFAGRSSGKVRKSSLVQAIGIWQQMEHLGGVKADEVVFATLFDIAIKANQFTVAERLLEEMKNRGIKFGRFGKVSTMYYYGMLGDPVGIQQKFDEFVSSGEIVDTVVMNCLMAAFIRTGEIETAQQLYAQMMEAGAVSRQAIEPGLDPRRRGRFNLVSEMPLYRSNARELGRVLRGSVALKDTLPEHHHALQESFRAVPDTRTFHIFLSLHVYTTADIDGFMSILTDMEKTYDVPPRGMIYLLFFSGFARNARRKKGWSAERLQVAWKSYLRALHESSTRLTELYRSQQGTSESANALIDESAAWPSVPRRPSGLYTPLPTSGPAAKVGSGEAQLPESGTRPHADGKRDVNDVIQNIAGTDEEIDVDELFNQHAQRPHLGLQEQEEIETRIENGVFLGRRMIVIILRAFGACCGPEEIMKVWLQMERIWHPEKRKALDVMIAREELERQMNRAEWRVTHDQWRS</sequence>
<dbReference type="PANTHER" id="PTHR47447">
    <property type="entry name" value="OS03G0856100 PROTEIN"/>
    <property type="match status" value="1"/>
</dbReference>
<dbReference type="InterPro" id="IPR011990">
    <property type="entry name" value="TPR-like_helical_dom_sf"/>
</dbReference>
<comment type="subunit">
    <text evidence="4">Binds to mitochondrial small subunit 15S rRNA.</text>
</comment>
<feature type="region of interest" description="Disordered" evidence="6">
    <location>
        <begin position="144"/>
        <end position="229"/>
    </location>
</feature>
<dbReference type="Gene3D" id="1.25.40.10">
    <property type="entry name" value="Tetratricopeptide repeat domain"/>
    <property type="match status" value="1"/>
</dbReference>
<keyword evidence="8" id="KW-1185">Reference proteome</keyword>
<comment type="function">
    <text evidence="3">Regulates mitochondrial small subunit maturation by controlling 15S rRNA 5'-end processing. Localizes to the 5' precursor of the 15S rRNA in a position that is subsequently occupied by mS47 in the mature yeast mtSSU. Uses structure and sequence-specific RNA recognition, binding to a single-stranded region of the precursor and specifically recognizing bases -6 to -1. The exchange of Ccm1 for mS47 is coupled to the irreversible removal of precursor rRNA that is accompanied by conformational changes of the mitoribosomal proteins uS5m and mS26. These conformational changes signal completion of 5'-end rRNA processing through protection of the mature 5'-end of the 15S rRNA and stabilization of mS47. The removal of the 5' precursor together with the dissociation of Ccm1 may be catalyzed by the 5'-3' exoribonuclease Pet127. Involved in the specific removal of group I introns in mitochondrial encoded transcripts.</text>
</comment>